<dbReference type="EMBL" id="JWLW01000012">
    <property type="protein sequence ID" value="KHT54478.1"/>
    <property type="molecule type" value="Genomic_DNA"/>
</dbReference>
<reference evidence="1 2" key="1">
    <citation type="submission" date="2014-12" db="EMBL/GenBank/DDBJ databases">
        <title>Genome sequencing of Alteromonas marina AD001.</title>
        <authorList>
            <person name="Adrian T.G.S."/>
            <person name="Chan K.G."/>
        </authorList>
    </citation>
    <scope>NUCLEOTIDE SEQUENCE [LARGE SCALE GENOMIC DNA]</scope>
    <source>
        <strain evidence="1 2">AD001</strain>
    </source>
</reference>
<evidence type="ECO:0000313" key="2">
    <source>
        <dbReference type="Proteomes" id="UP000031197"/>
    </source>
</evidence>
<dbReference type="AlphaFoldDB" id="A0A0B3YBS5"/>
<dbReference type="Gene3D" id="2.60.40.1880">
    <property type="entry name" value="Invasion associated locus B (IalB) protein"/>
    <property type="match status" value="1"/>
</dbReference>
<dbReference type="Proteomes" id="UP000031197">
    <property type="component" value="Unassembled WGS sequence"/>
</dbReference>
<accession>A0A0B3YBS5</accession>
<proteinExistence type="predicted"/>
<comment type="caution">
    <text evidence="1">The sequence shown here is derived from an EMBL/GenBank/DDBJ whole genome shotgun (WGS) entry which is preliminary data.</text>
</comment>
<keyword evidence="2" id="KW-1185">Reference proteome</keyword>
<organism evidence="1 2">
    <name type="scientific">Alteromonas marina</name>
    <dbReference type="NCBI Taxonomy" id="203795"/>
    <lineage>
        <taxon>Bacteria</taxon>
        <taxon>Pseudomonadati</taxon>
        <taxon>Pseudomonadota</taxon>
        <taxon>Gammaproteobacteria</taxon>
        <taxon>Alteromonadales</taxon>
        <taxon>Alteromonadaceae</taxon>
        <taxon>Alteromonas/Salinimonas group</taxon>
        <taxon>Alteromonas</taxon>
    </lineage>
</organism>
<gene>
    <name evidence="1" type="ORF">RJ41_06370</name>
</gene>
<sequence length="151" mass="16298">MGLVSLLLVTDSGIAKQSNTSDFGLWQRSCNDANQCMLTQKVTYSHEGTSHVVAGATVSKTRMGIILTLRVPPMANAKHGLGMKIDDHSAIRVPLKQCDSNVCESNIAVDSILLAQMQQGQVMAVAYFDINDKQITLPVYLQGFADALSTI</sequence>
<protein>
    <recommendedName>
        <fullName evidence="3">Invasion protein</fullName>
    </recommendedName>
</protein>
<evidence type="ECO:0008006" key="3">
    <source>
        <dbReference type="Google" id="ProtNLM"/>
    </source>
</evidence>
<evidence type="ECO:0000313" key="1">
    <source>
        <dbReference type="EMBL" id="KHT54478.1"/>
    </source>
</evidence>
<dbReference type="Pfam" id="PF06776">
    <property type="entry name" value="IalB"/>
    <property type="match status" value="1"/>
</dbReference>
<dbReference type="InterPro" id="IPR038696">
    <property type="entry name" value="IalB_sf"/>
</dbReference>
<name>A0A0B3YBS5_9ALTE</name>
<dbReference type="InterPro" id="IPR010642">
    <property type="entry name" value="Invasion_prot_B"/>
</dbReference>